<organism evidence="2 3">
    <name type="scientific">Petrolisthes cinctipes</name>
    <name type="common">Flat porcelain crab</name>
    <dbReference type="NCBI Taxonomy" id="88211"/>
    <lineage>
        <taxon>Eukaryota</taxon>
        <taxon>Metazoa</taxon>
        <taxon>Ecdysozoa</taxon>
        <taxon>Arthropoda</taxon>
        <taxon>Crustacea</taxon>
        <taxon>Multicrustacea</taxon>
        <taxon>Malacostraca</taxon>
        <taxon>Eumalacostraca</taxon>
        <taxon>Eucarida</taxon>
        <taxon>Decapoda</taxon>
        <taxon>Pleocyemata</taxon>
        <taxon>Anomura</taxon>
        <taxon>Galatheoidea</taxon>
        <taxon>Porcellanidae</taxon>
        <taxon>Petrolisthes</taxon>
    </lineage>
</organism>
<dbReference type="PANTHER" id="PTHR31025">
    <property type="entry name" value="SI:CH211-196P9.1-RELATED"/>
    <property type="match status" value="1"/>
</dbReference>
<evidence type="ECO:0000313" key="3">
    <source>
        <dbReference type="Proteomes" id="UP001286313"/>
    </source>
</evidence>
<name>A0AAE1EQQ9_PETCI</name>
<dbReference type="Proteomes" id="UP001286313">
    <property type="component" value="Unassembled WGS sequence"/>
</dbReference>
<dbReference type="EMBL" id="JAWQEG010004957">
    <property type="protein sequence ID" value="KAK3859670.1"/>
    <property type="molecule type" value="Genomic_DNA"/>
</dbReference>
<evidence type="ECO:0000313" key="2">
    <source>
        <dbReference type="EMBL" id="KAK3859670.1"/>
    </source>
</evidence>
<reference evidence="2" key="1">
    <citation type="submission" date="2023-10" db="EMBL/GenBank/DDBJ databases">
        <title>Genome assemblies of two species of porcelain crab, Petrolisthes cinctipes and Petrolisthes manimaculis (Anomura: Porcellanidae).</title>
        <authorList>
            <person name="Angst P."/>
        </authorList>
    </citation>
    <scope>NUCLEOTIDE SEQUENCE</scope>
    <source>
        <strain evidence="2">PB745_01</strain>
        <tissue evidence="2">Gill</tissue>
    </source>
</reference>
<feature type="compositionally biased region" description="Polar residues" evidence="1">
    <location>
        <begin position="224"/>
        <end position="236"/>
    </location>
</feature>
<protein>
    <submittedName>
        <fullName evidence="2">Uncharacterized protein</fullName>
    </submittedName>
</protein>
<dbReference type="AlphaFoldDB" id="A0AAE1EQQ9"/>
<sequence length="449" mass="51563">MTPYGIVEVEEKKQVPSAIIKEFNINHEGELSLQYFDSSWDDWVDVDNLEQLPDKAKLQATIVLSLNEEGEKSEQINCATLSWSGMTPDMPKLQPPSSPVCLESSSHSSQHRNQWPVPFPIKESMFRRAVWDKLNKKVPLNQVERGYVLDGIYEECVRYCMYLDSFKYQLVLTSLLETFPYLQEGLPTDDAMGLWKNRLRNKFKNNRRRRDHDQPEVNAKRTKTPQGETLPSNTGPANIWNITNFLPARLPTEDDASVQRHIQLLKEQQKRLPWNRNASIIADSMLSTLSDRRSLVVKRCARLQDMQAEYPILFTENEIIAEFSRVLDLDSEKKFCLGLNTYSSAITRLPPLKEEHESIQKLRIEAASSTKTEKERKYAMQCVALLLLHRKLKEKLQSFIRKGGENDVVESAAPCIICKAKLPYVKGARCVFNTLLVCAGHSRGVYEMP</sequence>
<feature type="region of interest" description="Disordered" evidence="1">
    <location>
        <begin position="203"/>
        <end position="236"/>
    </location>
</feature>
<evidence type="ECO:0000256" key="1">
    <source>
        <dbReference type="SAM" id="MobiDB-lite"/>
    </source>
</evidence>
<comment type="caution">
    <text evidence="2">The sequence shown here is derived from an EMBL/GenBank/DDBJ whole genome shotgun (WGS) entry which is preliminary data.</text>
</comment>
<proteinExistence type="predicted"/>
<dbReference type="PANTHER" id="PTHR31025:SF25">
    <property type="entry name" value="ZINC FINGER (C2H2)-60"/>
    <property type="match status" value="1"/>
</dbReference>
<gene>
    <name evidence="2" type="ORF">Pcinc_034239</name>
</gene>
<keyword evidence="3" id="KW-1185">Reference proteome</keyword>
<accession>A0AAE1EQQ9</accession>